<dbReference type="GO" id="GO:0034605">
    <property type="term" value="P:cellular response to heat"/>
    <property type="evidence" value="ECO:0007669"/>
    <property type="project" value="TreeGrafter"/>
</dbReference>
<dbReference type="InterPro" id="IPR050130">
    <property type="entry name" value="ClpA_ClpB"/>
</dbReference>
<dbReference type="SUPFAM" id="SSF52540">
    <property type="entry name" value="P-loop containing nucleoside triphosphate hydrolases"/>
    <property type="match status" value="1"/>
</dbReference>
<dbReference type="Pfam" id="PF07724">
    <property type="entry name" value="AAA_2"/>
    <property type="match status" value="1"/>
</dbReference>
<evidence type="ECO:0000256" key="2">
    <source>
        <dbReference type="ARBA" id="ARBA00022840"/>
    </source>
</evidence>
<evidence type="ECO:0000313" key="4">
    <source>
        <dbReference type="EMBL" id="TWU20732.1"/>
    </source>
</evidence>
<protein>
    <submittedName>
        <fullName evidence="4">Chaperone protein ClpB</fullName>
    </submittedName>
</protein>
<dbReference type="GO" id="GO:0005737">
    <property type="term" value="C:cytoplasm"/>
    <property type="evidence" value="ECO:0007669"/>
    <property type="project" value="TreeGrafter"/>
</dbReference>
<dbReference type="PANTHER" id="PTHR11638:SF18">
    <property type="entry name" value="HEAT SHOCK PROTEIN 104"/>
    <property type="match status" value="1"/>
</dbReference>
<dbReference type="Proteomes" id="UP000318437">
    <property type="component" value="Unassembled WGS sequence"/>
</dbReference>
<dbReference type="PRINTS" id="PR00300">
    <property type="entry name" value="CLPPROTEASEA"/>
</dbReference>
<dbReference type="InterPro" id="IPR001270">
    <property type="entry name" value="ClpA/B"/>
</dbReference>
<proteinExistence type="predicted"/>
<evidence type="ECO:0000313" key="5">
    <source>
        <dbReference type="Proteomes" id="UP000318437"/>
    </source>
</evidence>
<comment type="caution">
    <text evidence="4">The sequence shown here is derived from an EMBL/GenBank/DDBJ whole genome shotgun (WGS) entry which is preliminary data.</text>
</comment>
<dbReference type="InterPro" id="IPR003959">
    <property type="entry name" value="ATPase_AAA_core"/>
</dbReference>
<dbReference type="OrthoDB" id="9803641at2"/>
<gene>
    <name evidence="4" type="primary">clpB_2</name>
    <name evidence="4" type="ORF">Pla144_48990</name>
</gene>
<feature type="domain" description="ATPase AAA-type core" evidence="3">
    <location>
        <begin position="180"/>
        <end position="352"/>
    </location>
</feature>
<dbReference type="Gene3D" id="3.40.50.300">
    <property type="entry name" value="P-loop containing nucleotide triphosphate hydrolases"/>
    <property type="match status" value="1"/>
</dbReference>
<keyword evidence="1" id="KW-0547">Nucleotide-binding</keyword>
<evidence type="ECO:0000256" key="1">
    <source>
        <dbReference type="ARBA" id="ARBA00022741"/>
    </source>
</evidence>
<sequence>MAKFVDQFAGVVDQLSRSGGGRVEFVDQQMPEGANPPRAAVTVVVDRASKFVALKIRPRVRCDSAGEEVRQWFRHTECRFPNSAVARSWVTANLQPLYAQPASSIVHDVRGQAYSNNSLTDVDAVEALRSRTEDQVIHLKAEDVARELGREVFGQDHVLPSLAERVVGHLARRSPRRPCTLWFAGTTGVGKTKSAEVLPKVIKRLVPEGRNYATMRLDMSEYGEAHRRSQLLGAPQGYVGHGQGAQLTDALAANPRHIVLFDEIEKAHPTVLQTLMNAMDAGRLSTSARNASGTREINCCQSVFIFTSNLENESLVDEATRQDAFDDPALVDELCRQGLHSAGIAPELIGRIGAFLLFKPLSARAMAHVVAHAVRTIGEEYGLRIESIDPAVVAAILDQTSSHSFGARPYEYAADRLLGGIFAEAAARDARIPLRIVAGDPPRCIPVNTCTGLLSEGVRKEGIA</sequence>
<organism evidence="4 5">
    <name type="scientific">Bythopirellula polymerisocia</name>
    <dbReference type="NCBI Taxonomy" id="2528003"/>
    <lineage>
        <taxon>Bacteria</taxon>
        <taxon>Pseudomonadati</taxon>
        <taxon>Planctomycetota</taxon>
        <taxon>Planctomycetia</taxon>
        <taxon>Pirellulales</taxon>
        <taxon>Lacipirellulaceae</taxon>
        <taxon>Bythopirellula</taxon>
    </lineage>
</organism>
<dbReference type="RefSeq" id="WP_146453110.1">
    <property type="nucleotide sequence ID" value="NZ_SJPS01000014.1"/>
</dbReference>
<dbReference type="PANTHER" id="PTHR11638">
    <property type="entry name" value="ATP-DEPENDENT CLP PROTEASE"/>
    <property type="match status" value="1"/>
</dbReference>
<keyword evidence="2" id="KW-0067">ATP-binding</keyword>
<evidence type="ECO:0000259" key="3">
    <source>
        <dbReference type="Pfam" id="PF07724"/>
    </source>
</evidence>
<dbReference type="AlphaFoldDB" id="A0A5C6C9A8"/>
<reference evidence="4 5" key="1">
    <citation type="submission" date="2019-02" db="EMBL/GenBank/DDBJ databases">
        <title>Deep-cultivation of Planctomycetes and their phenomic and genomic characterization uncovers novel biology.</title>
        <authorList>
            <person name="Wiegand S."/>
            <person name="Jogler M."/>
            <person name="Boedeker C."/>
            <person name="Pinto D."/>
            <person name="Vollmers J."/>
            <person name="Rivas-Marin E."/>
            <person name="Kohn T."/>
            <person name="Peeters S.H."/>
            <person name="Heuer A."/>
            <person name="Rast P."/>
            <person name="Oberbeckmann S."/>
            <person name="Bunk B."/>
            <person name="Jeske O."/>
            <person name="Meyerdierks A."/>
            <person name="Storesund J.E."/>
            <person name="Kallscheuer N."/>
            <person name="Luecker S."/>
            <person name="Lage O.M."/>
            <person name="Pohl T."/>
            <person name="Merkel B.J."/>
            <person name="Hornburger P."/>
            <person name="Mueller R.-W."/>
            <person name="Bruemmer F."/>
            <person name="Labrenz M."/>
            <person name="Spormann A.M."/>
            <person name="Op Den Camp H."/>
            <person name="Overmann J."/>
            <person name="Amann R."/>
            <person name="Jetten M.S.M."/>
            <person name="Mascher T."/>
            <person name="Medema M.H."/>
            <person name="Devos D.P."/>
            <person name="Kaster A.-K."/>
            <person name="Ovreas L."/>
            <person name="Rohde M."/>
            <person name="Galperin M.Y."/>
            <person name="Jogler C."/>
        </authorList>
    </citation>
    <scope>NUCLEOTIDE SEQUENCE [LARGE SCALE GENOMIC DNA]</scope>
    <source>
        <strain evidence="4 5">Pla144</strain>
    </source>
</reference>
<dbReference type="InterPro" id="IPR027417">
    <property type="entry name" value="P-loop_NTPase"/>
</dbReference>
<dbReference type="GO" id="GO:0016887">
    <property type="term" value="F:ATP hydrolysis activity"/>
    <property type="evidence" value="ECO:0007669"/>
    <property type="project" value="InterPro"/>
</dbReference>
<dbReference type="GO" id="GO:0005524">
    <property type="term" value="F:ATP binding"/>
    <property type="evidence" value="ECO:0007669"/>
    <property type="project" value="UniProtKB-KW"/>
</dbReference>
<keyword evidence="5" id="KW-1185">Reference proteome</keyword>
<accession>A0A5C6C9A8</accession>
<name>A0A5C6C9A8_9BACT</name>
<dbReference type="EMBL" id="SJPS01000014">
    <property type="protein sequence ID" value="TWU20732.1"/>
    <property type="molecule type" value="Genomic_DNA"/>
</dbReference>